<sequence length="322" mass="35651">MHGGRVTRPLQNANNTMNRDLLTILDLTAAEIYQLLERAAALKVLHQQDHDPKPLAGKTLALIFEKPSTRTRVSFEAGIAHLGGSTIYLGRNDSQLSRSEPIADTARVLARYVDGIVIRTFGHDIVEDMARWADIPVINGLTDSHHPCQVLSDLQTIQERFGRVTDLKVAWIGDGNNMANSWITAALRLDFSLSLACPPGYEPDAGLLQQARQEGRPIYLQDDPVRAVQEAHVINTDVWASMGQEAEAKARKKVFAPYQVNGALLQHARPDAIILHCLPAHRGEEITGEVLDGPQSAAWDQAENRLHLQKALLEWLIGWDTP</sequence>
<dbReference type="Gene3D" id="3.40.50.1370">
    <property type="entry name" value="Aspartate/ornithine carbamoyltransferase"/>
    <property type="match status" value="2"/>
</dbReference>
<dbReference type="PRINTS" id="PR00102">
    <property type="entry name" value="OTCASE"/>
</dbReference>
<dbReference type="FunFam" id="3.40.50.1370:FF:000008">
    <property type="entry name" value="Ornithine carbamoyltransferase"/>
    <property type="match status" value="1"/>
</dbReference>
<dbReference type="InterPro" id="IPR006131">
    <property type="entry name" value="Asp_carbamoyltransf_Asp/Orn-bd"/>
</dbReference>
<dbReference type="NCBIfam" id="NF001986">
    <property type="entry name" value="PRK00779.1"/>
    <property type="match status" value="1"/>
</dbReference>
<proteinExistence type="inferred from homology"/>
<dbReference type="PANTHER" id="PTHR45753:SF3">
    <property type="entry name" value="ORNITHINE TRANSCARBAMYLASE, MITOCHONDRIAL"/>
    <property type="match status" value="1"/>
</dbReference>
<evidence type="ECO:0000256" key="5">
    <source>
        <dbReference type="ARBA" id="ARBA00048772"/>
    </source>
</evidence>
<dbReference type="AlphaFoldDB" id="F2NDM3"/>
<dbReference type="InterPro" id="IPR002292">
    <property type="entry name" value="Orn/put_carbamltrans"/>
</dbReference>
<dbReference type="InterPro" id="IPR006132">
    <property type="entry name" value="Asp/Orn_carbamoyltranf_P-bd"/>
</dbReference>
<comment type="catalytic activity">
    <reaction evidence="5 6">
        <text>carbamoyl phosphate + L-ornithine = L-citrulline + phosphate + H(+)</text>
        <dbReference type="Rhea" id="RHEA:19513"/>
        <dbReference type="ChEBI" id="CHEBI:15378"/>
        <dbReference type="ChEBI" id="CHEBI:43474"/>
        <dbReference type="ChEBI" id="CHEBI:46911"/>
        <dbReference type="ChEBI" id="CHEBI:57743"/>
        <dbReference type="ChEBI" id="CHEBI:58228"/>
        <dbReference type="EC" id="2.1.3.3"/>
    </reaction>
</comment>
<feature type="binding site" evidence="6">
    <location>
        <position position="305"/>
    </location>
    <ligand>
        <name>carbamoyl phosphate</name>
        <dbReference type="ChEBI" id="CHEBI:58228"/>
    </ligand>
</feature>
<evidence type="ECO:0000259" key="8">
    <source>
        <dbReference type="Pfam" id="PF00185"/>
    </source>
</evidence>
<feature type="binding site" evidence="6">
    <location>
        <begin position="241"/>
        <end position="242"/>
    </location>
    <ligand>
        <name>L-ornithine</name>
        <dbReference type="ChEBI" id="CHEBI:46911"/>
    </ligand>
</feature>
<evidence type="ECO:0000313" key="11">
    <source>
        <dbReference type="Proteomes" id="UP000000483"/>
    </source>
</evidence>
<feature type="binding site" evidence="6">
    <location>
        <position position="119"/>
    </location>
    <ligand>
        <name>carbamoyl phosphate</name>
        <dbReference type="ChEBI" id="CHEBI:58228"/>
    </ligand>
</feature>
<dbReference type="GO" id="GO:0042450">
    <property type="term" value="P:L-arginine biosynthetic process via ornithine"/>
    <property type="evidence" value="ECO:0007669"/>
    <property type="project" value="UniProtKB-UniRule"/>
</dbReference>
<evidence type="ECO:0000256" key="7">
    <source>
        <dbReference type="NCBIfam" id="TIGR00658"/>
    </source>
</evidence>
<feature type="binding site" evidence="6">
    <location>
        <begin position="277"/>
        <end position="278"/>
    </location>
    <ligand>
        <name>carbamoyl phosphate</name>
        <dbReference type="ChEBI" id="CHEBI:58228"/>
    </ligand>
</feature>
<dbReference type="HAMAP" id="MF_01109">
    <property type="entry name" value="OTCase"/>
    <property type="match status" value="1"/>
</dbReference>
<keyword evidence="6" id="KW-0963">Cytoplasm</keyword>
<dbReference type="InterPro" id="IPR006130">
    <property type="entry name" value="Asp/Orn_carbamoylTrfase"/>
</dbReference>
<feature type="binding site" evidence="6">
    <location>
        <begin position="146"/>
        <end position="149"/>
    </location>
    <ligand>
        <name>carbamoyl phosphate</name>
        <dbReference type="ChEBI" id="CHEBI:58228"/>
    </ligand>
</feature>
<reference evidence="10 11" key="1">
    <citation type="journal article" date="2011" name="Stand. Genomic Sci.">
        <title>Complete genome sequence of the acetate-degrading sulfate reducer Desulfobacca acetoxidans type strain (ASRB2).</title>
        <authorList>
            <person name="Goker M."/>
            <person name="Teshima H."/>
            <person name="Lapidus A."/>
            <person name="Nolan M."/>
            <person name="Lucas S."/>
            <person name="Hammon N."/>
            <person name="Deshpande S."/>
            <person name="Cheng J.F."/>
            <person name="Tapia R."/>
            <person name="Han C."/>
            <person name="Goodwin L."/>
            <person name="Pitluck S."/>
            <person name="Huntemann M."/>
            <person name="Liolios K."/>
            <person name="Ivanova N."/>
            <person name="Pagani I."/>
            <person name="Mavromatis K."/>
            <person name="Ovchinikova G."/>
            <person name="Pati A."/>
            <person name="Chen A."/>
            <person name="Palaniappan K."/>
            <person name="Land M."/>
            <person name="Hauser L."/>
            <person name="Brambilla E.M."/>
            <person name="Rohde M."/>
            <person name="Spring S."/>
            <person name="Detter J.C."/>
            <person name="Woyke T."/>
            <person name="Bristow J."/>
            <person name="Eisen J.A."/>
            <person name="Markowitz V."/>
            <person name="Hugenholtz P."/>
            <person name="Kyrpides N.C."/>
            <person name="Klenk H.P."/>
        </authorList>
    </citation>
    <scope>NUCLEOTIDE SEQUENCE [LARGE SCALE GENOMIC DNA]</scope>
    <source>
        <strain evidence="11">ATCC 700848 / DSM 11109 / ASRB2</strain>
    </source>
</reference>
<dbReference type="PANTHER" id="PTHR45753">
    <property type="entry name" value="ORNITHINE CARBAMOYLTRANSFERASE, MITOCHONDRIAL"/>
    <property type="match status" value="1"/>
</dbReference>
<evidence type="ECO:0000256" key="6">
    <source>
        <dbReference type="HAMAP-Rule" id="MF_01109"/>
    </source>
</evidence>
<dbReference type="EC" id="2.1.3.3" evidence="3 7"/>
<dbReference type="InterPro" id="IPR024904">
    <property type="entry name" value="OTCase_ArgI"/>
</dbReference>
<feature type="binding site" evidence="6">
    <location>
        <position position="237"/>
    </location>
    <ligand>
        <name>L-ornithine</name>
        <dbReference type="ChEBI" id="CHEBI:46911"/>
    </ligand>
</feature>
<dbReference type="eggNOG" id="COG0078">
    <property type="taxonomic scope" value="Bacteria"/>
</dbReference>
<dbReference type="GO" id="GO:0016597">
    <property type="term" value="F:amino acid binding"/>
    <property type="evidence" value="ECO:0007669"/>
    <property type="project" value="InterPro"/>
</dbReference>
<dbReference type="EMBL" id="CP002629">
    <property type="protein sequence ID" value="AEB10299.1"/>
    <property type="molecule type" value="Genomic_DNA"/>
</dbReference>
<organism evidence="10 11">
    <name type="scientific">Desulfobacca acetoxidans (strain ATCC 700848 / DSM 11109 / ASRB2)</name>
    <dbReference type="NCBI Taxonomy" id="880072"/>
    <lineage>
        <taxon>Bacteria</taxon>
        <taxon>Pseudomonadati</taxon>
        <taxon>Thermodesulfobacteriota</taxon>
        <taxon>Desulfobaccia</taxon>
        <taxon>Desulfobaccales</taxon>
        <taxon>Desulfobaccaceae</taxon>
        <taxon>Desulfobacca</taxon>
    </lineage>
</organism>
<feature type="binding site" evidence="6">
    <location>
        <position position="177"/>
    </location>
    <ligand>
        <name>L-ornithine</name>
        <dbReference type="ChEBI" id="CHEBI:46911"/>
    </ligand>
</feature>
<dbReference type="SUPFAM" id="SSF53671">
    <property type="entry name" value="Aspartate/ornithine carbamoyltransferase"/>
    <property type="match status" value="1"/>
</dbReference>
<dbReference type="GO" id="GO:0005737">
    <property type="term" value="C:cytoplasm"/>
    <property type="evidence" value="ECO:0007669"/>
    <property type="project" value="UniProtKB-SubCell"/>
</dbReference>
<dbReference type="Proteomes" id="UP000000483">
    <property type="component" value="Chromosome"/>
</dbReference>
<evidence type="ECO:0000256" key="2">
    <source>
        <dbReference type="ARBA" id="ARBA00007805"/>
    </source>
</evidence>
<feature type="binding site" evidence="6">
    <location>
        <position position="95"/>
    </location>
    <ligand>
        <name>carbamoyl phosphate</name>
        <dbReference type="ChEBI" id="CHEBI:58228"/>
    </ligand>
</feature>
<keyword evidence="11" id="KW-1185">Reference proteome</keyword>
<feature type="domain" description="Aspartate/ornithine carbamoyltransferase carbamoyl-P binding" evidence="9">
    <location>
        <begin position="19"/>
        <end position="159"/>
    </location>
</feature>
<dbReference type="KEGG" id="dao:Desac_2478"/>
<dbReference type="PRINTS" id="PR00100">
    <property type="entry name" value="AOTCASE"/>
</dbReference>
<name>F2NDM3_DESAR</name>
<evidence type="ECO:0000313" key="10">
    <source>
        <dbReference type="EMBL" id="AEB10299.1"/>
    </source>
</evidence>
<dbReference type="Pfam" id="PF02729">
    <property type="entry name" value="OTCace_N"/>
    <property type="match status" value="1"/>
</dbReference>
<comment type="similarity">
    <text evidence="2 6">Belongs to the aspartate/ornithine carbamoyltransferase superfamily. OTCase family.</text>
</comment>
<protein>
    <recommendedName>
        <fullName evidence="3 7">Ornithine carbamoyltransferase</fullName>
        <ecNumber evidence="3 7">2.1.3.3</ecNumber>
    </recommendedName>
</protein>
<feature type="domain" description="Aspartate/ornithine carbamoyltransferase Asp/Orn-binding" evidence="8">
    <location>
        <begin position="166"/>
        <end position="316"/>
    </location>
</feature>
<feature type="binding site" evidence="6">
    <location>
        <begin position="68"/>
        <end position="71"/>
    </location>
    <ligand>
        <name>carbamoyl phosphate</name>
        <dbReference type="ChEBI" id="CHEBI:58228"/>
    </ligand>
</feature>
<dbReference type="GO" id="GO:0019240">
    <property type="term" value="P:citrulline biosynthetic process"/>
    <property type="evidence" value="ECO:0007669"/>
    <property type="project" value="TreeGrafter"/>
</dbReference>
<evidence type="ECO:0000256" key="3">
    <source>
        <dbReference type="ARBA" id="ARBA00013007"/>
    </source>
</evidence>
<evidence type="ECO:0000259" key="9">
    <source>
        <dbReference type="Pfam" id="PF02729"/>
    </source>
</evidence>
<evidence type="ECO:0000256" key="1">
    <source>
        <dbReference type="ARBA" id="ARBA00004975"/>
    </source>
</evidence>
<dbReference type="InterPro" id="IPR036901">
    <property type="entry name" value="Asp/Orn_carbamoylTrfase_sf"/>
</dbReference>
<reference evidence="11" key="2">
    <citation type="submission" date="2011-03" db="EMBL/GenBank/DDBJ databases">
        <title>The complete genome of Desulfobacca acetoxidans DSM 11109.</title>
        <authorList>
            <consortium name="US DOE Joint Genome Institute (JGI-PGF)"/>
            <person name="Lucas S."/>
            <person name="Copeland A."/>
            <person name="Lapidus A."/>
            <person name="Bruce D."/>
            <person name="Goodwin L."/>
            <person name="Pitluck S."/>
            <person name="Peters L."/>
            <person name="Kyrpides N."/>
            <person name="Mavromatis K."/>
            <person name="Ivanova N."/>
            <person name="Ovchinnikova G."/>
            <person name="Teshima H."/>
            <person name="Detter J.C."/>
            <person name="Han C."/>
            <person name="Land M."/>
            <person name="Hauser L."/>
            <person name="Markowitz V."/>
            <person name="Cheng J.-F."/>
            <person name="Hugenholtz P."/>
            <person name="Woyke T."/>
            <person name="Wu D."/>
            <person name="Spring S."/>
            <person name="Schueler E."/>
            <person name="Brambilla E."/>
            <person name="Klenk H.-P."/>
            <person name="Eisen J.A."/>
        </authorList>
    </citation>
    <scope>NUCLEOTIDE SEQUENCE [LARGE SCALE GENOMIC DNA]</scope>
    <source>
        <strain evidence="11">ATCC 700848 / DSM 11109 / ASRB2</strain>
    </source>
</reference>
<gene>
    <name evidence="10" type="ordered locus">Desac_2478</name>
</gene>
<dbReference type="STRING" id="880072.Desac_2478"/>
<comment type="pathway">
    <text evidence="1">Amino-acid biosynthesis; L-arginine biosynthesis; L-arginine from L-ornithine and carbamoyl phosphate: step 1/3.</text>
</comment>
<dbReference type="PROSITE" id="PS00097">
    <property type="entry name" value="CARBAMOYLTRANSFERASE"/>
    <property type="match status" value="1"/>
</dbReference>
<dbReference type="HOGENOM" id="CLU_043846_3_2_7"/>
<accession>F2NDM3</accession>
<keyword evidence="4 6" id="KW-0808">Transferase</keyword>
<dbReference type="NCBIfam" id="TIGR00658">
    <property type="entry name" value="orni_carb_tr"/>
    <property type="match status" value="1"/>
</dbReference>
<comment type="subcellular location">
    <subcellularLocation>
        <location evidence="6">Cytoplasm</location>
    </subcellularLocation>
</comment>
<dbReference type="Pfam" id="PF00185">
    <property type="entry name" value="OTCace"/>
    <property type="match status" value="1"/>
</dbReference>
<evidence type="ECO:0000256" key="4">
    <source>
        <dbReference type="ARBA" id="ARBA00022679"/>
    </source>
</evidence>
<dbReference type="GO" id="GO:0004585">
    <property type="term" value="F:ornithine carbamoyltransferase activity"/>
    <property type="evidence" value="ECO:0007669"/>
    <property type="project" value="UniProtKB-UniRule"/>
</dbReference>